<dbReference type="EMBL" id="BJWL01000023">
    <property type="protein sequence ID" value="GFZ12658.1"/>
    <property type="molecule type" value="Genomic_DNA"/>
</dbReference>
<dbReference type="AlphaFoldDB" id="A0A7J0GPI4"/>
<accession>A0A7J0GPI4</accession>
<protein>
    <submittedName>
        <fullName evidence="1">Uncharacterized protein</fullName>
    </submittedName>
</protein>
<gene>
    <name evidence="1" type="ORF">Acr_23g0010430</name>
</gene>
<evidence type="ECO:0000313" key="2">
    <source>
        <dbReference type="Proteomes" id="UP000585474"/>
    </source>
</evidence>
<comment type="caution">
    <text evidence="1">The sequence shown here is derived from an EMBL/GenBank/DDBJ whole genome shotgun (WGS) entry which is preliminary data.</text>
</comment>
<dbReference type="Proteomes" id="UP000585474">
    <property type="component" value="Unassembled WGS sequence"/>
</dbReference>
<dbReference type="PANTHER" id="PTHR37610">
    <property type="entry name" value="CCHC-TYPE DOMAIN-CONTAINING PROTEIN"/>
    <property type="match status" value="1"/>
</dbReference>
<sequence>MEKNFHTWSHSFQFYLGGKRKTRWILGKELKSTKSDPQFDEWDADNCIILGWMINLVEDQVYHMFMYHDTVHGLWTALNQEYAHARNESRIFELYQDISPASQPTLGSSVADYFAYLHTRWEELAQYEPLSDFSNDGVVESKRLDRRHTYQRLPPHCRKPCHLIDRCFDLYPELKQQLTQNRGGSRKGGRGCGHGTPRIGAVAEVEPMHYELPNLNQLQTQIAQLLSQLGLALSSSSGPIVAIAAGTPTTLYGPDFEEDFWQGDMSVMDYTTLGIRQHLVLCPLVFEPSLHQS</sequence>
<name>A0A7J0GPI4_9ERIC</name>
<keyword evidence="2" id="KW-1185">Reference proteome</keyword>
<proteinExistence type="predicted"/>
<dbReference type="PANTHER" id="PTHR37610:SF40">
    <property type="entry name" value="OS01G0909600 PROTEIN"/>
    <property type="match status" value="1"/>
</dbReference>
<evidence type="ECO:0000313" key="1">
    <source>
        <dbReference type="EMBL" id="GFZ12658.1"/>
    </source>
</evidence>
<organism evidence="1 2">
    <name type="scientific">Actinidia rufa</name>
    <dbReference type="NCBI Taxonomy" id="165716"/>
    <lineage>
        <taxon>Eukaryota</taxon>
        <taxon>Viridiplantae</taxon>
        <taxon>Streptophyta</taxon>
        <taxon>Embryophyta</taxon>
        <taxon>Tracheophyta</taxon>
        <taxon>Spermatophyta</taxon>
        <taxon>Magnoliopsida</taxon>
        <taxon>eudicotyledons</taxon>
        <taxon>Gunneridae</taxon>
        <taxon>Pentapetalae</taxon>
        <taxon>asterids</taxon>
        <taxon>Ericales</taxon>
        <taxon>Actinidiaceae</taxon>
        <taxon>Actinidia</taxon>
    </lineage>
</organism>
<dbReference type="OrthoDB" id="1690976at2759"/>
<reference evidence="1 2" key="1">
    <citation type="submission" date="2019-07" db="EMBL/GenBank/DDBJ databases">
        <title>De Novo Assembly of kiwifruit Actinidia rufa.</title>
        <authorList>
            <person name="Sugita-Konishi S."/>
            <person name="Sato K."/>
            <person name="Mori E."/>
            <person name="Abe Y."/>
            <person name="Kisaki G."/>
            <person name="Hamano K."/>
            <person name="Suezawa K."/>
            <person name="Otani M."/>
            <person name="Fukuda T."/>
            <person name="Manabe T."/>
            <person name="Gomi K."/>
            <person name="Tabuchi M."/>
            <person name="Akimitsu K."/>
            <person name="Kataoka I."/>
        </authorList>
    </citation>
    <scope>NUCLEOTIDE SEQUENCE [LARGE SCALE GENOMIC DNA]</scope>
    <source>
        <strain evidence="2">cv. Fuchu</strain>
    </source>
</reference>